<keyword evidence="2" id="KW-0812">Transmembrane</keyword>
<dbReference type="RefSeq" id="WP_174627252.1">
    <property type="nucleotide sequence ID" value="NZ_CADCXN010000102.1"/>
</dbReference>
<dbReference type="EMBL" id="CADCXN010000102">
    <property type="protein sequence ID" value="CAA9892485.1"/>
    <property type="molecule type" value="Genomic_DNA"/>
</dbReference>
<protein>
    <submittedName>
        <fullName evidence="3">Uncharacterized protein</fullName>
    </submittedName>
</protein>
<proteinExistence type="predicted"/>
<dbReference type="Proteomes" id="UP000494216">
    <property type="component" value="Unassembled WGS sequence"/>
</dbReference>
<accession>A0A8S0WCF8</accession>
<evidence type="ECO:0000256" key="1">
    <source>
        <dbReference type="SAM" id="MobiDB-lite"/>
    </source>
</evidence>
<evidence type="ECO:0000256" key="2">
    <source>
        <dbReference type="SAM" id="Phobius"/>
    </source>
</evidence>
<feature type="transmembrane region" description="Helical" evidence="2">
    <location>
        <begin position="69"/>
        <end position="86"/>
    </location>
</feature>
<evidence type="ECO:0000313" key="4">
    <source>
        <dbReference type="Proteomes" id="UP000494216"/>
    </source>
</evidence>
<keyword evidence="2" id="KW-0472">Membrane</keyword>
<feature type="region of interest" description="Disordered" evidence="1">
    <location>
        <begin position="1"/>
        <end position="20"/>
    </location>
</feature>
<keyword evidence="4" id="KW-1185">Reference proteome</keyword>
<gene>
    <name evidence="3" type="ORF">METHB2_70092</name>
</gene>
<organism evidence="3 4">
    <name type="scientific">Candidatus Methylobacter favarea</name>
    <dbReference type="NCBI Taxonomy" id="2707345"/>
    <lineage>
        <taxon>Bacteria</taxon>
        <taxon>Pseudomonadati</taxon>
        <taxon>Pseudomonadota</taxon>
        <taxon>Gammaproteobacteria</taxon>
        <taxon>Methylococcales</taxon>
        <taxon>Methylococcaceae</taxon>
        <taxon>Methylobacter</taxon>
    </lineage>
</organism>
<sequence length="88" mass="9611">MSSIDLNSPPPGHEFSVSVERMETDGERRVRLFKEIVLFVMTLVFVSLIGWLCFHTLDSAESSPDAKRGAQSVLSAAAGGLIGYLIKK</sequence>
<keyword evidence="2" id="KW-1133">Transmembrane helix</keyword>
<dbReference type="AlphaFoldDB" id="A0A8S0WCF8"/>
<comment type="caution">
    <text evidence="3">The sequence shown here is derived from an EMBL/GenBank/DDBJ whole genome shotgun (WGS) entry which is preliminary data.</text>
</comment>
<name>A0A8S0WCF8_9GAMM</name>
<evidence type="ECO:0000313" key="3">
    <source>
        <dbReference type="EMBL" id="CAA9892485.1"/>
    </source>
</evidence>
<feature type="transmembrane region" description="Helical" evidence="2">
    <location>
        <begin position="36"/>
        <end position="57"/>
    </location>
</feature>
<reference evidence="3 4" key="1">
    <citation type="submission" date="2020-02" db="EMBL/GenBank/DDBJ databases">
        <authorList>
            <person name="Hogendoorn C."/>
        </authorList>
    </citation>
    <scope>NUCLEOTIDE SEQUENCE [LARGE SCALE GENOMIC DNA]</scope>
    <source>
        <strain evidence="3">METHB21</strain>
    </source>
</reference>